<dbReference type="Pfam" id="PF00876">
    <property type="entry name" value="Innexin"/>
    <property type="match status" value="1"/>
</dbReference>
<dbReference type="OrthoDB" id="5867527at2759"/>
<gene>
    <name evidence="11" type="ORF">A3Q56_03041</name>
</gene>
<protein>
    <recommendedName>
        <fullName evidence="13">Innexin</fullName>
    </recommendedName>
</protein>
<dbReference type="EMBL" id="LWCA01000317">
    <property type="protein sequence ID" value="OAF69219.1"/>
    <property type="molecule type" value="Genomic_DNA"/>
</dbReference>
<sequence length="443" mass="52221">MDRLFKSLLSIKEIKIRVDDDYVDRISRQYSVIILIFFSFIVSTKQFVGTPISCWCPAQFTPSHREYTNTICWVSNTYYLPLEQTIPSDKYRLHATRPMVSYYQWVPLILMLEAVMSFIPCVIWRFLNKRSGINIATIMEAGVACQRASYLEIRDKTIRYIVSQIDRFLLAQRDHRSPNCCLKAKLASSRFCCIIGGKHYGNYLFTTYLIIKLIYAINSIGQLFLLSSFLNINFQWYGAMVLSKLITGQDWSTSNRFPRVTLCDFEIRHQSRLHNYVVQCVLTINLFNEKIFIFIWFWFVFVSIVTITSLSRWIWTALYWPVQVRYVRERIRVFDYAQRDNGILNKFTQHYLRRDGIFIIRLLGQYIGDLVAAEVLASLWNNYTPERRLLAEKPTDILVQRHYNKNKFIPTDKSKKQTKTIPVKPSAPDKSKQKSQVQRLDVV</sequence>
<accession>A0A177B4K5</accession>
<evidence type="ECO:0000256" key="4">
    <source>
        <dbReference type="ARBA" id="ARBA00022692"/>
    </source>
</evidence>
<dbReference type="Proteomes" id="UP000078046">
    <property type="component" value="Unassembled WGS sequence"/>
</dbReference>
<name>A0A177B4K5_9BILA</name>
<feature type="region of interest" description="Disordered" evidence="9">
    <location>
        <begin position="409"/>
        <end position="443"/>
    </location>
</feature>
<feature type="transmembrane region" description="Helical" evidence="10">
    <location>
        <begin position="30"/>
        <end position="48"/>
    </location>
</feature>
<dbReference type="GO" id="GO:0034220">
    <property type="term" value="P:monoatomic ion transmembrane transport"/>
    <property type="evidence" value="ECO:0007669"/>
    <property type="project" value="UniProtKB-KW"/>
</dbReference>
<evidence type="ECO:0000256" key="9">
    <source>
        <dbReference type="SAM" id="MobiDB-lite"/>
    </source>
</evidence>
<evidence type="ECO:0000256" key="10">
    <source>
        <dbReference type="SAM" id="Phobius"/>
    </source>
</evidence>
<keyword evidence="6" id="KW-0406">Ion transport</keyword>
<feature type="transmembrane region" description="Helical" evidence="10">
    <location>
        <begin position="213"/>
        <end position="234"/>
    </location>
</feature>
<dbReference type="InterPro" id="IPR000990">
    <property type="entry name" value="Innexin"/>
</dbReference>
<keyword evidence="3" id="KW-1003">Cell membrane</keyword>
<evidence type="ECO:0000256" key="3">
    <source>
        <dbReference type="ARBA" id="ARBA00022475"/>
    </source>
</evidence>
<evidence type="ECO:0000256" key="1">
    <source>
        <dbReference type="ARBA" id="ARBA00004651"/>
    </source>
</evidence>
<comment type="caution">
    <text evidence="11">The sequence shown here is derived from an EMBL/GenBank/DDBJ whole genome shotgun (WGS) entry which is preliminary data.</text>
</comment>
<keyword evidence="12" id="KW-1185">Reference proteome</keyword>
<organism evidence="11 12">
    <name type="scientific">Intoshia linei</name>
    <dbReference type="NCBI Taxonomy" id="1819745"/>
    <lineage>
        <taxon>Eukaryota</taxon>
        <taxon>Metazoa</taxon>
        <taxon>Spiralia</taxon>
        <taxon>Lophotrochozoa</taxon>
        <taxon>Mesozoa</taxon>
        <taxon>Orthonectida</taxon>
        <taxon>Rhopaluridae</taxon>
        <taxon>Intoshia</taxon>
    </lineage>
</organism>
<keyword evidence="5 10" id="KW-1133">Transmembrane helix</keyword>
<evidence type="ECO:0000256" key="5">
    <source>
        <dbReference type="ARBA" id="ARBA00022989"/>
    </source>
</evidence>
<evidence type="ECO:0008006" key="13">
    <source>
        <dbReference type="Google" id="ProtNLM"/>
    </source>
</evidence>
<dbReference type="AlphaFoldDB" id="A0A177B4K5"/>
<dbReference type="PRINTS" id="PR01262">
    <property type="entry name" value="INNEXIN"/>
</dbReference>
<keyword evidence="4 10" id="KW-0812">Transmembrane</keyword>
<keyword evidence="8" id="KW-0407">Ion channel</keyword>
<feature type="transmembrane region" description="Helical" evidence="10">
    <location>
        <begin position="291"/>
        <end position="315"/>
    </location>
</feature>
<evidence type="ECO:0000256" key="6">
    <source>
        <dbReference type="ARBA" id="ARBA00023065"/>
    </source>
</evidence>
<feature type="compositionally biased region" description="Polar residues" evidence="9">
    <location>
        <begin position="434"/>
        <end position="443"/>
    </location>
</feature>
<comment type="subcellular location">
    <subcellularLocation>
        <location evidence="1">Cell membrane</location>
        <topology evidence="1">Multi-pass membrane protein</topology>
    </subcellularLocation>
</comment>
<evidence type="ECO:0000313" key="12">
    <source>
        <dbReference type="Proteomes" id="UP000078046"/>
    </source>
</evidence>
<keyword evidence="2" id="KW-0813">Transport</keyword>
<dbReference type="PROSITE" id="PS51013">
    <property type="entry name" value="PANNEXIN"/>
    <property type="match status" value="1"/>
</dbReference>
<keyword evidence="7 10" id="KW-0472">Membrane</keyword>
<reference evidence="11 12" key="1">
    <citation type="submission" date="2016-04" db="EMBL/GenBank/DDBJ databases">
        <title>The genome of Intoshia linei affirms orthonectids as highly simplified spiralians.</title>
        <authorList>
            <person name="Mikhailov K.V."/>
            <person name="Slusarev G.S."/>
            <person name="Nikitin M.A."/>
            <person name="Logacheva M.D."/>
            <person name="Penin A."/>
            <person name="Aleoshin V."/>
            <person name="Panchin Y.V."/>
        </authorList>
    </citation>
    <scope>NUCLEOTIDE SEQUENCE [LARGE SCALE GENOMIC DNA]</scope>
    <source>
        <strain evidence="11">Intl2013</strain>
        <tissue evidence="11">Whole animal</tissue>
    </source>
</reference>
<evidence type="ECO:0000313" key="11">
    <source>
        <dbReference type="EMBL" id="OAF69219.1"/>
    </source>
</evidence>
<feature type="transmembrane region" description="Helical" evidence="10">
    <location>
        <begin position="102"/>
        <end position="127"/>
    </location>
</feature>
<evidence type="ECO:0000256" key="7">
    <source>
        <dbReference type="ARBA" id="ARBA00023136"/>
    </source>
</evidence>
<evidence type="ECO:0000256" key="8">
    <source>
        <dbReference type="ARBA" id="ARBA00023303"/>
    </source>
</evidence>
<evidence type="ECO:0000256" key="2">
    <source>
        <dbReference type="ARBA" id="ARBA00022448"/>
    </source>
</evidence>
<proteinExistence type="predicted"/>
<dbReference type="PANTHER" id="PTHR11893">
    <property type="entry name" value="INNEXIN"/>
    <property type="match status" value="1"/>
</dbReference>
<dbReference type="GO" id="GO:0005886">
    <property type="term" value="C:plasma membrane"/>
    <property type="evidence" value="ECO:0007669"/>
    <property type="project" value="UniProtKB-SubCell"/>
</dbReference>
<dbReference type="PANTHER" id="PTHR11893:SF36">
    <property type="entry name" value="INNEXIN-5"/>
    <property type="match status" value="1"/>
</dbReference>